<organism evidence="1 2">
    <name type="scientific">Notechis scutatus</name>
    <name type="common">mainland tiger snake</name>
    <dbReference type="NCBI Taxonomy" id="8663"/>
    <lineage>
        <taxon>Eukaryota</taxon>
        <taxon>Metazoa</taxon>
        <taxon>Chordata</taxon>
        <taxon>Craniata</taxon>
        <taxon>Vertebrata</taxon>
        <taxon>Euteleostomi</taxon>
        <taxon>Lepidosauria</taxon>
        <taxon>Squamata</taxon>
        <taxon>Bifurcata</taxon>
        <taxon>Unidentata</taxon>
        <taxon>Episquamata</taxon>
        <taxon>Toxicofera</taxon>
        <taxon>Serpentes</taxon>
        <taxon>Colubroidea</taxon>
        <taxon>Elapidae</taxon>
        <taxon>Hydrophiinae</taxon>
        <taxon>Notechis</taxon>
    </lineage>
</organism>
<sequence length="305" mass="35225">MEKVREEMRLGFASLPDPWAWLLDVLDCSTDWGGPGLLTHIVRELQSWIKSHARDQPSGLKLEELQARLLTCLARCHASLLQPLISIYQLHTADYHRLLAFVNQLCQQGKFKEAAILSIKLKLQPDLEFEKVCVPLLLQDKMEVIEAYVEGSLELQQSLLQLLDSWSIPGFQIKDLARQYRALPGKWPEKVNCRAMNKVAFRLLQKYSLDPVLCPHILNQRHLGTLKYLLHKRFVEKSMTQENWSDHIQSIIKDNQWLQEQLVQLLVRYAGLEVAAQWARHYRLLGDSLPPGLAARMDEPAIPER</sequence>
<dbReference type="PANTHER" id="PTHR47765">
    <property type="entry name" value="3'-5' EXONUCLEASE DOMAIN-CONTAINING PROTEIN"/>
    <property type="match status" value="1"/>
</dbReference>
<evidence type="ECO:0000313" key="2">
    <source>
        <dbReference type="RefSeq" id="XP_026542320.1"/>
    </source>
</evidence>
<keyword evidence="1" id="KW-1185">Reference proteome</keyword>
<evidence type="ECO:0000313" key="1">
    <source>
        <dbReference type="Proteomes" id="UP000504612"/>
    </source>
</evidence>
<dbReference type="PANTHER" id="PTHR47765:SF2">
    <property type="entry name" value="EXONUCLEASE MUT-7 HOMOLOG"/>
    <property type="match status" value="1"/>
</dbReference>
<accession>A0A6J1VHE7</accession>
<dbReference type="GeneID" id="113424704"/>
<dbReference type="Proteomes" id="UP000504612">
    <property type="component" value="Unplaced"/>
</dbReference>
<protein>
    <submittedName>
        <fullName evidence="2">Exonuclease mut-7 homolog</fullName>
    </submittedName>
</protein>
<dbReference type="CTD" id="54932"/>
<proteinExistence type="predicted"/>
<dbReference type="GO" id="GO:0004527">
    <property type="term" value="F:exonuclease activity"/>
    <property type="evidence" value="ECO:0007669"/>
    <property type="project" value="UniProtKB-KW"/>
</dbReference>
<keyword evidence="2" id="KW-0378">Hydrolase</keyword>
<dbReference type="KEGG" id="nss:113424704"/>
<keyword evidence="2" id="KW-0540">Nuclease</keyword>
<reference evidence="2" key="1">
    <citation type="submission" date="2025-08" db="UniProtKB">
        <authorList>
            <consortium name="RefSeq"/>
        </authorList>
    </citation>
    <scope>IDENTIFICATION</scope>
</reference>
<dbReference type="AlphaFoldDB" id="A0A6J1VHE7"/>
<gene>
    <name evidence="2" type="primary">EXD3</name>
</gene>
<keyword evidence="2" id="KW-0269">Exonuclease</keyword>
<dbReference type="RefSeq" id="XP_026542320.1">
    <property type="nucleotide sequence ID" value="XM_026686535.1"/>
</dbReference>
<name>A0A6J1VHE7_9SAUR</name>
<dbReference type="InterPro" id="IPR052408">
    <property type="entry name" value="Exonuclease_MUT-7-like"/>
</dbReference>